<dbReference type="Gene3D" id="3.30.160.60">
    <property type="entry name" value="Classic Zinc Finger"/>
    <property type="match status" value="2"/>
</dbReference>
<feature type="compositionally biased region" description="Polar residues" evidence="17">
    <location>
        <begin position="539"/>
        <end position="549"/>
    </location>
</feature>
<evidence type="ECO:0000259" key="18">
    <source>
        <dbReference type="PROSITE" id="PS50157"/>
    </source>
</evidence>
<keyword evidence="13" id="KW-0539">Nucleus</keyword>
<dbReference type="OrthoDB" id="6155966at2759"/>
<feature type="compositionally biased region" description="Basic and acidic residues" evidence="17">
    <location>
        <begin position="623"/>
        <end position="636"/>
    </location>
</feature>
<protein>
    <recommendedName>
        <fullName evidence="15">pH-response transcription factor pacC/RIM101</fullName>
    </recommendedName>
</protein>
<keyword evidence="5" id="KW-0479">Metal-binding</keyword>
<dbReference type="GO" id="GO:0005737">
    <property type="term" value="C:cytoplasm"/>
    <property type="evidence" value="ECO:0007669"/>
    <property type="project" value="UniProtKB-SubCell"/>
</dbReference>
<dbReference type="GO" id="GO:0003677">
    <property type="term" value="F:DNA binding"/>
    <property type="evidence" value="ECO:0007669"/>
    <property type="project" value="UniProtKB-KW"/>
</dbReference>
<feature type="compositionally biased region" description="Polar residues" evidence="17">
    <location>
        <begin position="436"/>
        <end position="447"/>
    </location>
</feature>
<dbReference type="PROSITE" id="PS00028">
    <property type="entry name" value="ZINC_FINGER_C2H2_1"/>
    <property type="match status" value="1"/>
</dbReference>
<evidence type="ECO:0000256" key="17">
    <source>
        <dbReference type="SAM" id="MobiDB-lite"/>
    </source>
</evidence>
<keyword evidence="8" id="KW-0862">Zinc</keyword>
<evidence type="ECO:0000256" key="12">
    <source>
        <dbReference type="ARBA" id="ARBA00023163"/>
    </source>
</evidence>
<keyword evidence="3" id="KW-0963">Cytoplasm</keyword>
<evidence type="ECO:0000256" key="1">
    <source>
        <dbReference type="ARBA" id="ARBA00004123"/>
    </source>
</evidence>
<keyword evidence="20" id="KW-1185">Reference proteome</keyword>
<organism evidence="19 20">
    <name type="scientific">Aspergillus ruber (strain CBS 135680)</name>
    <dbReference type="NCBI Taxonomy" id="1388766"/>
    <lineage>
        <taxon>Eukaryota</taxon>
        <taxon>Fungi</taxon>
        <taxon>Dikarya</taxon>
        <taxon>Ascomycota</taxon>
        <taxon>Pezizomycotina</taxon>
        <taxon>Eurotiomycetes</taxon>
        <taxon>Eurotiomycetidae</taxon>
        <taxon>Eurotiales</taxon>
        <taxon>Aspergillaceae</taxon>
        <taxon>Aspergillus</taxon>
        <taxon>Aspergillus subgen. Aspergillus</taxon>
    </lineage>
</organism>
<dbReference type="AlphaFoldDB" id="A0A017SDK3"/>
<keyword evidence="9" id="KW-0805">Transcription regulation</keyword>
<feature type="region of interest" description="Disordered" evidence="17">
    <location>
        <begin position="390"/>
        <end position="409"/>
    </location>
</feature>
<evidence type="ECO:0000256" key="3">
    <source>
        <dbReference type="ARBA" id="ARBA00022490"/>
    </source>
</evidence>
<evidence type="ECO:0000313" key="19">
    <source>
        <dbReference type="EMBL" id="EYE94719.1"/>
    </source>
</evidence>
<dbReference type="Proteomes" id="UP000019804">
    <property type="component" value="Unassembled WGS sequence"/>
</dbReference>
<gene>
    <name evidence="19" type="ORF">EURHEDRAFT_457463</name>
</gene>
<feature type="compositionally biased region" description="Polar residues" evidence="17">
    <location>
        <begin position="390"/>
        <end position="400"/>
    </location>
</feature>
<dbReference type="PANTHER" id="PTHR47257">
    <property type="entry name" value="PH-RESPONSE TRANSCRIPTION FACTOR PACC/RIM101"/>
    <property type="match status" value="1"/>
</dbReference>
<dbReference type="GO" id="GO:0071469">
    <property type="term" value="P:cellular response to alkaline pH"/>
    <property type="evidence" value="ECO:0007669"/>
    <property type="project" value="UniProtKB-ARBA"/>
</dbReference>
<keyword evidence="7 16" id="KW-0863">Zinc-finger</keyword>
<evidence type="ECO:0000256" key="5">
    <source>
        <dbReference type="ARBA" id="ARBA00022723"/>
    </source>
</evidence>
<feature type="domain" description="C2H2-type" evidence="18">
    <location>
        <begin position="121"/>
        <end position="150"/>
    </location>
</feature>
<dbReference type="InterPro" id="IPR013087">
    <property type="entry name" value="Znf_C2H2_type"/>
</dbReference>
<keyword evidence="11" id="KW-0010">Activator</keyword>
<keyword evidence="12" id="KW-0804">Transcription</keyword>
<evidence type="ECO:0000256" key="13">
    <source>
        <dbReference type="ARBA" id="ARBA00023242"/>
    </source>
</evidence>
<feature type="compositionally biased region" description="Low complexity" evidence="17">
    <location>
        <begin position="555"/>
        <end position="576"/>
    </location>
</feature>
<dbReference type="SUPFAM" id="SSF57667">
    <property type="entry name" value="beta-beta-alpha zinc fingers"/>
    <property type="match status" value="1"/>
</dbReference>
<evidence type="ECO:0000256" key="2">
    <source>
        <dbReference type="ARBA" id="ARBA00004496"/>
    </source>
</evidence>
<dbReference type="SMART" id="SM00355">
    <property type="entry name" value="ZnF_C2H2"/>
    <property type="match status" value="3"/>
</dbReference>
<dbReference type="InterPro" id="IPR050806">
    <property type="entry name" value="pacC/RIM101"/>
</dbReference>
<evidence type="ECO:0000256" key="9">
    <source>
        <dbReference type="ARBA" id="ARBA00023015"/>
    </source>
</evidence>
<dbReference type="InterPro" id="IPR036236">
    <property type="entry name" value="Znf_C2H2_sf"/>
</dbReference>
<accession>A0A017SDK3</accession>
<keyword evidence="10" id="KW-0238">DNA-binding</keyword>
<evidence type="ECO:0000256" key="8">
    <source>
        <dbReference type="ARBA" id="ARBA00022833"/>
    </source>
</evidence>
<evidence type="ECO:0000256" key="7">
    <source>
        <dbReference type="ARBA" id="ARBA00022771"/>
    </source>
</evidence>
<dbReference type="STRING" id="1388766.A0A017SDK3"/>
<feature type="region of interest" description="Disordered" evidence="17">
    <location>
        <begin position="620"/>
        <end position="705"/>
    </location>
</feature>
<dbReference type="EMBL" id="KK088425">
    <property type="protein sequence ID" value="EYE94719.1"/>
    <property type="molecule type" value="Genomic_DNA"/>
</dbReference>
<proteinExistence type="inferred from homology"/>
<dbReference type="GO" id="GO:0045944">
    <property type="term" value="P:positive regulation of transcription by RNA polymerase II"/>
    <property type="evidence" value="ECO:0007669"/>
    <property type="project" value="TreeGrafter"/>
</dbReference>
<keyword evidence="6" id="KW-0677">Repeat</keyword>
<dbReference type="HOGENOM" id="CLU_012842_1_0_1"/>
<dbReference type="RefSeq" id="XP_040638407.1">
    <property type="nucleotide sequence ID" value="XM_040784429.1"/>
</dbReference>
<feature type="region of interest" description="Disordered" evidence="17">
    <location>
        <begin position="420"/>
        <end position="576"/>
    </location>
</feature>
<evidence type="ECO:0000256" key="14">
    <source>
        <dbReference type="ARBA" id="ARBA00038089"/>
    </source>
</evidence>
<feature type="compositionally biased region" description="Low complexity" evidence="17">
    <location>
        <begin position="479"/>
        <end position="488"/>
    </location>
</feature>
<name>A0A017SDK3_ASPRC</name>
<evidence type="ECO:0000256" key="4">
    <source>
        <dbReference type="ARBA" id="ARBA00022491"/>
    </source>
</evidence>
<feature type="compositionally biased region" description="Basic and acidic residues" evidence="17">
    <location>
        <begin position="696"/>
        <end position="705"/>
    </location>
</feature>
<dbReference type="PROSITE" id="PS50157">
    <property type="entry name" value="ZINC_FINGER_C2H2_2"/>
    <property type="match status" value="2"/>
</dbReference>
<dbReference type="PANTHER" id="PTHR47257:SF1">
    <property type="entry name" value="PH-RESPONSE TRANSCRIPTION FACTOR PACC_RIM101"/>
    <property type="match status" value="1"/>
</dbReference>
<reference evidence="20" key="1">
    <citation type="journal article" date="2014" name="Nat. Commun.">
        <title>Genomic adaptations of the halophilic Dead Sea filamentous fungus Eurotium rubrum.</title>
        <authorList>
            <person name="Kis-Papo T."/>
            <person name="Weig A.R."/>
            <person name="Riley R."/>
            <person name="Persoh D."/>
            <person name="Salamov A."/>
            <person name="Sun H."/>
            <person name="Lipzen A."/>
            <person name="Wasser S.P."/>
            <person name="Rambold G."/>
            <person name="Grigoriev I.V."/>
            <person name="Nevo E."/>
        </authorList>
    </citation>
    <scope>NUCLEOTIDE SEQUENCE [LARGE SCALE GENOMIC DNA]</scope>
    <source>
        <strain evidence="20">CBS 135680</strain>
    </source>
</reference>
<evidence type="ECO:0000313" key="20">
    <source>
        <dbReference type="Proteomes" id="UP000019804"/>
    </source>
</evidence>
<feature type="region of interest" description="Disordered" evidence="17">
    <location>
        <begin position="1"/>
        <end position="54"/>
    </location>
</feature>
<feature type="compositionally biased region" description="Low complexity" evidence="17">
    <location>
        <begin position="9"/>
        <end position="20"/>
    </location>
</feature>
<feature type="compositionally biased region" description="Low complexity" evidence="17">
    <location>
        <begin position="27"/>
        <end position="54"/>
    </location>
</feature>
<evidence type="ECO:0000256" key="10">
    <source>
        <dbReference type="ARBA" id="ARBA00023125"/>
    </source>
</evidence>
<evidence type="ECO:0000256" key="6">
    <source>
        <dbReference type="ARBA" id="ARBA00022737"/>
    </source>
</evidence>
<comment type="subcellular location">
    <subcellularLocation>
        <location evidence="2">Cytoplasm</location>
    </subcellularLocation>
    <subcellularLocation>
        <location evidence="1">Nucleus</location>
    </subcellularLocation>
</comment>
<dbReference type="FunFam" id="3.30.160.60:FF:001369">
    <property type="entry name" value="pH-response transcription factor pacC/RIM101"/>
    <property type="match status" value="1"/>
</dbReference>
<feature type="compositionally biased region" description="Low complexity" evidence="17">
    <location>
        <begin position="448"/>
        <end position="459"/>
    </location>
</feature>
<comment type="similarity">
    <text evidence="14">Belongs to the pacC/RIM101 family.</text>
</comment>
<evidence type="ECO:0000256" key="11">
    <source>
        <dbReference type="ARBA" id="ARBA00023159"/>
    </source>
</evidence>
<feature type="domain" description="C2H2-type" evidence="18">
    <location>
        <begin position="151"/>
        <end position="178"/>
    </location>
</feature>
<dbReference type="GO" id="GO:0005634">
    <property type="term" value="C:nucleus"/>
    <property type="evidence" value="ECO:0007669"/>
    <property type="project" value="UniProtKB-SubCell"/>
</dbReference>
<dbReference type="GeneID" id="63699553"/>
<dbReference type="GO" id="GO:0008270">
    <property type="term" value="F:zinc ion binding"/>
    <property type="evidence" value="ECO:0007669"/>
    <property type="project" value="UniProtKB-KW"/>
</dbReference>
<keyword evidence="4" id="KW-0678">Repressor</keyword>
<sequence length="705" mass="75181">MSDHQETHAAAATAPAAVPQDQHHNQHPQQIATATSPTTAAQTASLPTAPVTTSPSASVAATAAAATAAVNQNHAAAAARPGEELACLWQGCSEKSPSPEALYEHVCERHVGRKSTNNLNLTCQWGSCRTTTVKRDHITSHIRVHVPLKPHKCDFCGKAFKRPQDLKKHVKTHADDSVLVRSPEPSTRNPDMMFPGHAKGYATGAHYFEPALNTIPAQGYPHGPPQYYHSHPAQPPNPSYGNVYYTLNQGQDPGHVSYESKKRGYDALNEFFGDLKRRQFDTNSYAAIGQRLLSLQNLQLPILSGGPVPEYQSMPAPVAVPAGGGGGGPGYGGPQPVQYQLPPMANVRTKNDLLNIDQFLEQMQNTIYESEDHVAAAGVAQPGAHYVQSGMNYRATNSPPSQLPPSHATAATTAAPMLNTTATAHSPPTGTPALTPPSSAQSYTSGRSPISVHDSSSSSMYPRLPSATVPDTMGGGYVTASSAAPPSTLSGVFDHDDRRRYTGGTLQRARPDDRMSVSLDSENGDSDGDRTPPAKQPSAGPTSTGQEISASLIDPALHSSGSPSSSPSSADADADATLRTAQAATEVAERADSQWVSLVRALEGLRGWINYRIDHEEYDEEEQAQRRQQQAEKEQAEQQMQSPEPPVEQHTPEQPEAPSEDVAMGGMEMGTEKAVKAEGPGETSEEDTVMYPTLRGLDEDGDSKM</sequence>
<dbReference type="FunFam" id="3.30.160.60:FF:000993">
    <property type="entry name" value="pH-response transcription factor pacC/RIM101"/>
    <property type="match status" value="1"/>
</dbReference>
<evidence type="ECO:0000256" key="16">
    <source>
        <dbReference type="PROSITE-ProRule" id="PRU00042"/>
    </source>
</evidence>
<evidence type="ECO:0000256" key="15">
    <source>
        <dbReference type="ARBA" id="ARBA00039490"/>
    </source>
</evidence>